<dbReference type="EMBL" id="GU942961">
    <property type="protein sequence ID" value="ADD93036.1"/>
    <property type="molecule type" value="Genomic_DNA"/>
</dbReference>
<feature type="transmembrane region" description="Helical" evidence="1">
    <location>
        <begin position="118"/>
        <end position="141"/>
    </location>
</feature>
<accession>D6PBD5</accession>
<protein>
    <submittedName>
        <fullName evidence="2">Uncharacterized protein</fullName>
    </submittedName>
</protein>
<keyword evidence="1" id="KW-1133">Transmembrane helix</keyword>
<dbReference type="AlphaFoldDB" id="D6PBD5"/>
<keyword evidence="1" id="KW-0812">Transmembrane</keyword>
<feature type="transmembrane region" description="Helical" evidence="1">
    <location>
        <begin position="78"/>
        <end position="106"/>
    </location>
</feature>
<evidence type="ECO:0000313" key="2">
    <source>
        <dbReference type="EMBL" id="ADD93036.1"/>
    </source>
</evidence>
<keyword evidence="1" id="KW-0472">Membrane</keyword>
<organism evidence="2">
    <name type="scientific">uncultured archaeon MedDCM-OCT-S04-C246</name>
    <dbReference type="NCBI Taxonomy" id="743087"/>
    <lineage>
        <taxon>Archaea</taxon>
        <taxon>environmental samples</taxon>
    </lineage>
</organism>
<reference evidence="2" key="1">
    <citation type="journal article" date="2010" name="ISME J.">
        <title>Metagenome of the Mediterranean deep chlorophyll maximum studied by direct and fosmid library 454 pyrosequencing.</title>
        <authorList>
            <person name="Ghai R."/>
            <person name="Martin-Cuadrado A.B."/>
            <person name="Molto A.G."/>
            <person name="Heredia I.G."/>
            <person name="Cabrera R."/>
            <person name="Martin J."/>
            <person name="Verdu M."/>
            <person name="Deschamps P."/>
            <person name="Moreira D."/>
            <person name="Lopez-Garcia P."/>
            <person name="Mira A."/>
            <person name="Rodriguez-Valera F."/>
        </authorList>
    </citation>
    <scope>NUCLEOTIDE SEQUENCE</scope>
</reference>
<feature type="transmembrane region" description="Helical" evidence="1">
    <location>
        <begin position="153"/>
        <end position="177"/>
    </location>
</feature>
<sequence length="216" mass="24811">MAVTSSLLSIAKKIELSSYKQEVLATRNVREKIRATPNPVLEENAKEASKILHSYNLDGRAINNDITIKDKPNLVKAFFGLVIMALCAPITFTSTGIQALFAWYLGNKTDEGIDARTTYHMIAALISPLIFWPLISLVYFYIFNKMIYTMSIFIFPIFLLISIFICHYCNLLFLIGYDMWTDYKFIYRSKKLQKSQDGLKLIKLIKEINTNLDVLK</sequence>
<proteinExistence type="predicted"/>
<name>D6PBD5_9ARCH</name>
<evidence type="ECO:0000256" key="1">
    <source>
        <dbReference type="SAM" id="Phobius"/>
    </source>
</evidence>